<gene>
    <name evidence="2" type="ORF">PGT21_018085</name>
</gene>
<keyword evidence="3" id="KW-1185">Reference proteome</keyword>
<accession>A0A5B0Q620</accession>
<protein>
    <submittedName>
        <fullName evidence="2">Uncharacterized protein</fullName>
    </submittedName>
</protein>
<evidence type="ECO:0000313" key="2">
    <source>
        <dbReference type="EMBL" id="KAA1108573.1"/>
    </source>
</evidence>
<sequence length="105" mass="11838">MRGFRGEGGKKPPKIKRPKTNKGAIFLNETNRSSQQFLQANNQLPSRQSVTPTQQTNLDHENPPDLSTNIDIQQKNLKRNLNPLILKYKGLQNTFRAKTIGAGKN</sequence>
<evidence type="ECO:0000313" key="3">
    <source>
        <dbReference type="Proteomes" id="UP000324748"/>
    </source>
</evidence>
<feature type="region of interest" description="Disordered" evidence="1">
    <location>
        <begin position="1"/>
        <end position="22"/>
    </location>
</feature>
<evidence type="ECO:0000256" key="1">
    <source>
        <dbReference type="SAM" id="MobiDB-lite"/>
    </source>
</evidence>
<feature type="compositionally biased region" description="Basic and acidic residues" evidence="1">
    <location>
        <begin position="1"/>
        <end position="10"/>
    </location>
</feature>
<reference evidence="2 3" key="1">
    <citation type="submission" date="2019-05" db="EMBL/GenBank/DDBJ databases">
        <title>Emergence of the Ug99 lineage of the wheat stem rust pathogen through somatic hybridization.</title>
        <authorList>
            <person name="Li F."/>
            <person name="Upadhyaya N.M."/>
            <person name="Sperschneider J."/>
            <person name="Matny O."/>
            <person name="Nguyen-Phuc H."/>
            <person name="Mago R."/>
            <person name="Raley C."/>
            <person name="Miller M.E."/>
            <person name="Silverstein K.A.T."/>
            <person name="Henningsen E."/>
            <person name="Hirsch C.D."/>
            <person name="Visser B."/>
            <person name="Pretorius Z.A."/>
            <person name="Steffenson B.J."/>
            <person name="Schwessinger B."/>
            <person name="Dodds P.N."/>
            <person name="Figueroa M."/>
        </authorList>
    </citation>
    <scope>NUCLEOTIDE SEQUENCE [LARGE SCALE GENOMIC DNA]</scope>
    <source>
        <strain evidence="2">21-0</strain>
    </source>
</reference>
<name>A0A5B0Q620_PUCGR</name>
<proteinExistence type="predicted"/>
<comment type="caution">
    <text evidence="2">The sequence shown here is derived from an EMBL/GenBank/DDBJ whole genome shotgun (WGS) entry which is preliminary data.</text>
</comment>
<feature type="compositionally biased region" description="Polar residues" evidence="1">
    <location>
        <begin position="41"/>
        <end position="57"/>
    </location>
</feature>
<dbReference type="EMBL" id="VSWC01000028">
    <property type="protein sequence ID" value="KAA1108573.1"/>
    <property type="molecule type" value="Genomic_DNA"/>
</dbReference>
<feature type="compositionally biased region" description="Basic residues" evidence="1">
    <location>
        <begin position="11"/>
        <end position="20"/>
    </location>
</feature>
<dbReference type="AlphaFoldDB" id="A0A5B0Q620"/>
<dbReference type="Proteomes" id="UP000324748">
    <property type="component" value="Unassembled WGS sequence"/>
</dbReference>
<feature type="region of interest" description="Disordered" evidence="1">
    <location>
        <begin position="41"/>
        <end position="68"/>
    </location>
</feature>
<organism evidence="2 3">
    <name type="scientific">Puccinia graminis f. sp. tritici</name>
    <dbReference type="NCBI Taxonomy" id="56615"/>
    <lineage>
        <taxon>Eukaryota</taxon>
        <taxon>Fungi</taxon>
        <taxon>Dikarya</taxon>
        <taxon>Basidiomycota</taxon>
        <taxon>Pucciniomycotina</taxon>
        <taxon>Pucciniomycetes</taxon>
        <taxon>Pucciniales</taxon>
        <taxon>Pucciniaceae</taxon>
        <taxon>Puccinia</taxon>
    </lineage>
</organism>